<dbReference type="AlphaFoldDB" id="A0A378TPH0"/>
<dbReference type="RefSeq" id="WP_115280863.1">
    <property type="nucleotide sequence ID" value="NZ_AP022600.1"/>
</dbReference>
<keyword evidence="4" id="KW-1185">Reference proteome</keyword>
<evidence type="ECO:0000259" key="2">
    <source>
        <dbReference type="Pfam" id="PF14230"/>
    </source>
</evidence>
<dbReference type="Pfam" id="PF14230">
    <property type="entry name" value="DUF4333"/>
    <property type="match status" value="2"/>
</dbReference>
<feature type="domain" description="DUF4333" evidence="2">
    <location>
        <begin position="100"/>
        <end position="163"/>
    </location>
</feature>
<reference evidence="3 4" key="1">
    <citation type="submission" date="2018-06" db="EMBL/GenBank/DDBJ databases">
        <authorList>
            <consortium name="Pathogen Informatics"/>
            <person name="Doyle S."/>
        </authorList>
    </citation>
    <scope>NUCLEOTIDE SEQUENCE [LARGE SCALE GENOMIC DNA]</scope>
    <source>
        <strain evidence="3 4">NCTC10821</strain>
    </source>
</reference>
<feature type="chain" id="PRO_5039620000" description="DUF4333 domain-containing protein" evidence="1">
    <location>
        <begin position="28"/>
        <end position="173"/>
    </location>
</feature>
<proteinExistence type="predicted"/>
<evidence type="ECO:0000313" key="4">
    <source>
        <dbReference type="Proteomes" id="UP000254978"/>
    </source>
</evidence>
<evidence type="ECO:0000256" key="1">
    <source>
        <dbReference type="SAM" id="SignalP"/>
    </source>
</evidence>
<name>A0A378TPH0_9MYCO</name>
<dbReference type="Proteomes" id="UP000254978">
    <property type="component" value="Unassembled WGS sequence"/>
</dbReference>
<evidence type="ECO:0000313" key="3">
    <source>
        <dbReference type="EMBL" id="STZ62087.1"/>
    </source>
</evidence>
<keyword evidence="1" id="KW-0732">Signal</keyword>
<gene>
    <name evidence="3" type="ORF">NCTC10821_05650</name>
</gene>
<organism evidence="3 4">
    <name type="scientific">Mycolicibacterium tokaiense</name>
    <dbReference type="NCBI Taxonomy" id="39695"/>
    <lineage>
        <taxon>Bacteria</taxon>
        <taxon>Bacillati</taxon>
        <taxon>Actinomycetota</taxon>
        <taxon>Actinomycetes</taxon>
        <taxon>Mycobacteriales</taxon>
        <taxon>Mycobacteriaceae</taxon>
        <taxon>Mycolicibacterium</taxon>
    </lineage>
</organism>
<feature type="signal peptide" evidence="1">
    <location>
        <begin position="1"/>
        <end position="27"/>
    </location>
</feature>
<sequence length="173" mass="17791">MRTLVRTVATAAVVVSAAVGCSFSAGSGPPTVSKADLEKDITQRLADADQKPQSVTCSADLEGVVGKTTTCEVVLSDTNAIEPVVEVTKVDGTTVNYEMTPALSQEQLEKAVANLVTETAGDDVTGVTCDGGLEGTEGTETNCSMQLGGEPLDTVVTVTTVDGLMMNFEVNQA</sequence>
<accession>A0A378TPH0</accession>
<dbReference type="EMBL" id="UGQT01000001">
    <property type="protein sequence ID" value="STZ62087.1"/>
    <property type="molecule type" value="Genomic_DNA"/>
</dbReference>
<dbReference type="PROSITE" id="PS51257">
    <property type="entry name" value="PROKAR_LIPOPROTEIN"/>
    <property type="match status" value="1"/>
</dbReference>
<dbReference type="InterPro" id="IPR025637">
    <property type="entry name" value="DUF4333"/>
</dbReference>
<feature type="domain" description="DUF4333" evidence="2">
    <location>
        <begin position="17"/>
        <end position="92"/>
    </location>
</feature>
<dbReference type="OrthoDB" id="3568721at2"/>
<protein>
    <recommendedName>
        <fullName evidence="2">DUF4333 domain-containing protein</fullName>
    </recommendedName>
</protein>